<keyword evidence="2" id="KW-0472">Membrane</keyword>
<organism evidence="3 4">
    <name type="scientific">Ramlibacter lithotrophicus</name>
    <dbReference type="NCBI Taxonomy" id="2606681"/>
    <lineage>
        <taxon>Bacteria</taxon>
        <taxon>Pseudomonadati</taxon>
        <taxon>Pseudomonadota</taxon>
        <taxon>Betaproteobacteria</taxon>
        <taxon>Burkholderiales</taxon>
        <taxon>Comamonadaceae</taxon>
        <taxon>Ramlibacter</taxon>
    </lineage>
</organism>
<feature type="coiled-coil region" evidence="1">
    <location>
        <begin position="459"/>
        <end position="486"/>
    </location>
</feature>
<accession>A0A7X6DGQ3</accession>
<feature type="transmembrane region" description="Helical" evidence="2">
    <location>
        <begin position="75"/>
        <end position="98"/>
    </location>
</feature>
<dbReference type="Pfam" id="PF14362">
    <property type="entry name" value="DUF4407"/>
    <property type="match status" value="1"/>
</dbReference>
<keyword evidence="2" id="KW-0812">Transmembrane</keyword>
<name>A0A7X6DGQ3_9BURK</name>
<dbReference type="EMBL" id="VTOX01000004">
    <property type="protein sequence ID" value="NKE66856.1"/>
    <property type="molecule type" value="Genomic_DNA"/>
</dbReference>
<dbReference type="AlphaFoldDB" id="A0A7X6DGQ3"/>
<keyword evidence="2" id="KW-1133">Transmembrane helix</keyword>
<sequence length="509" mass="54747">MEFHRKPPSKVAEVSAAIWAFLNKTAITGSGSDPQLLEQHGSAQCKSKAASVGWANLAASSLGAIGAYIKTYMIVPGPLAAVAASITAAIYFILIFNLEKMLAAGISAFWPASTKLKALAGRASVTMLCTAVLQAVPWTLIAFGNQLEVRLAKFEMDARQEAKGKIEALHDIKAVDGKTAKMVHAVKEAAEQVRVLPESVVDVQQIAEKCDKDADALFASNKRKAASLQARLPALANIEFSNTAVLAQKLEAKRAREEIAARLTRLADDVAAKRAECRNNHAQAAEAKNRYITEATAKLHKVEAELDGQKRAAGEVAKAVSADVAKADEAARRGYVTNSAAEIKAAVALLSEEPYARIKALFIYFFFVVVDIACISLKLLAKPGLYDFALRKRDELARIGADQTIREAEREDMLQAVQSAAKVKGVIEFHAQDAGAAFACLERLAHDEKVRAAEQTHDIRMARAQLAEIETLAAQVEAVLQRVKGNHALAVRLNEVLAILRGTATPKAA</sequence>
<feature type="transmembrane region" description="Helical" evidence="2">
    <location>
        <begin position="49"/>
        <end position="69"/>
    </location>
</feature>
<keyword evidence="4" id="KW-1185">Reference proteome</keyword>
<dbReference type="RefSeq" id="WP_168107974.1">
    <property type="nucleotide sequence ID" value="NZ_VTOX01000004.1"/>
</dbReference>
<reference evidence="3 4" key="1">
    <citation type="journal article" date="2020" name="Nature">
        <title>Bacterial chemolithoautotrophy via manganese oxidation.</title>
        <authorList>
            <person name="Yu H."/>
            <person name="Leadbetter J.R."/>
        </authorList>
    </citation>
    <scope>NUCLEOTIDE SEQUENCE [LARGE SCALE GENOMIC DNA]</scope>
    <source>
        <strain evidence="3 4">RBP-1</strain>
    </source>
</reference>
<proteinExistence type="predicted"/>
<evidence type="ECO:0000313" key="3">
    <source>
        <dbReference type="EMBL" id="NKE66856.1"/>
    </source>
</evidence>
<keyword evidence="1" id="KW-0175">Coiled coil</keyword>
<dbReference type="Proteomes" id="UP000521868">
    <property type="component" value="Unassembled WGS sequence"/>
</dbReference>
<gene>
    <name evidence="3" type="ORF">RAMLITH_13585</name>
</gene>
<protein>
    <submittedName>
        <fullName evidence="3">DUF4407 domain-containing protein</fullName>
    </submittedName>
</protein>
<evidence type="ECO:0000256" key="1">
    <source>
        <dbReference type="SAM" id="Coils"/>
    </source>
</evidence>
<comment type="caution">
    <text evidence="3">The sequence shown here is derived from an EMBL/GenBank/DDBJ whole genome shotgun (WGS) entry which is preliminary data.</text>
</comment>
<evidence type="ECO:0000313" key="4">
    <source>
        <dbReference type="Proteomes" id="UP000521868"/>
    </source>
</evidence>
<dbReference type="InterPro" id="IPR025519">
    <property type="entry name" value="DUF4407"/>
</dbReference>
<feature type="transmembrane region" description="Helical" evidence="2">
    <location>
        <begin position="119"/>
        <end position="141"/>
    </location>
</feature>
<evidence type="ECO:0000256" key="2">
    <source>
        <dbReference type="SAM" id="Phobius"/>
    </source>
</evidence>